<accession>A0A365Y2H9</accession>
<dbReference type="Gene3D" id="2.60.40.1120">
    <property type="entry name" value="Carboxypeptidase-like, regulatory domain"/>
    <property type="match status" value="1"/>
</dbReference>
<dbReference type="InterPro" id="IPR037066">
    <property type="entry name" value="Plug_dom_sf"/>
</dbReference>
<dbReference type="Gene3D" id="2.40.170.20">
    <property type="entry name" value="TonB-dependent receptor, beta-barrel domain"/>
    <property type="match status" value="1"/>
</dbReference>
<keyword evidence="4" id="KW-0812">Transmembrane</keyword>
<dbReference type="GO" id="GO:0044718">
    <property type="term" value="P:siderophore transmembrane transport"/>
    <property type="evidence" value="ECO:0007669"/>
    <property type="project" value="TreeGrafter"/>
</dbReference>
<dbReference type="SUPFAM" id="SSF49464">
    <property type="entry name" value="Carboxypeptidase regulatory domain-like"/>
    <property type="match status" value="1"/>
</dbReference>
<keyword evidence="10" id="KW-1185">Reference proteome</keyword>
<dbReference type="EMBL" id="QFFJ01000001">
    <property type="protein sequence ID" value="RBL92809.1"/>
    <property type="molecule type" value="Genomic_DNA"/>
</dbReference>
<evidence type="ECO:0000256" key="7">
    <source>
        <dbReference type="ARBA" id="ARBA00023237"/>
    </source>
</evidence>
<dbReference type="InterPro" id="IPR008969">
    <property type="entry name" value="CarboxyPept-like_regulatory"/>
</dbReference>
<dbReference type="OrthoDB" id="9803050at2"/>
<evidence type="ECO:0000259" key="8">
    <source>
        <dbReference type="Pfam" id="PF07715"/>
    </source>
</evidence>
<protein>
    <submittedName>
        <fullName evidence="9">TonB-dependent receptor</fullName>
    </submittedName>
</protein>
<comment type="caution">
    <text evidence="9">The sequence shown here is derived from an EMBL/GenBank/DDBJ whole genome shotgun (WGS) entry which is preliminary data.</text>
</comment>
<evidence type="ECO:0000256" key="4">
    <source>
        <dbReference type="ARBA" id="ARBA00022692"/>
    </source>
</evidence>
<name>A0A365Y2H9_9BACT</name>
<dbReference type="SUPFAM" id="SSF56935">
    <property type="entry name" value="Porins"/>
    <property type="match status" value="1"/>
</dbReference>
<proteinExistence type="predicted"/>
<gene>
    <name evidence="9" type="ORF">DF182_09590</name>
</gene>
<dbReference type="InterPro" id="IPR039426">
    <property type="entry name" value="TonB-dep_rcpt-like"/>
</dbReference>
<dbReference type="InterPro" id="IPR012910">
    <property type="entry name" value="Plug_dom"/>
</dbReference>
<dbReference type="AlphaFoldDB" id="A0A365Y2H9"/>
<dbReference type="Gene3D" id="3.55.50.30">
    <property type="match status" value="1"/>
</dbReference>
<evidence type="ECO:0000313" key="9">
    <source>
        <dbReference type="EMBL" id="RBL92809.1"/>
    </source>
</evidence>
<comment type="subcellular location">
    <subcellularLocation>
        <location evidence="1">Cell outer membrane</location>
        <topology evidence="1">Multi-pass membrane protein</topology>
    </subcellularLocation>
</comment>
<dbReference type="Pfam" id="PF13715">
    <property type="entry name" value="CarbopepD_reg_2"/>
    <property type="match status" value="1"/>
</dbReference>
<keyword evidence="3" id="KW-1134">Transmembrane beta strand</keyword>
<keyword evidence="9" id="KW-0675">Receptor</keyword>
<evidence type="ECO:0000256" key="2">
    <source>
        <dbReference type="ARBA" id="ARBA00022448"/>
    </source>
</evidence>
<reference evidence="9 10" key="1">
    <citation type="submission" date="2018-05" db="EMBL/GenBank/DDBJ databases">
        <title>Chitinophaga sp. K3CV102501T nov., isolated from isolated from a monsoon evergreen broad-leaved forest soil.</title>
        <authorList>
            <person name="Lv Y."/>
        </authorList>
    </citation>
    <scope>NUCLEOTIDE SEQUENCE [LARGE SCALE GENOMIC DNA]</scope>
    <source>
        <strain evidence="9 10">GDMCC 1.1325</strain>
    </source>
</reference>
<keyword evidence="7" id="KW-0998">Cell outer membrane</keyword>
<dbReference type="GO" id="GO:0015344">
    <property type="term" value="F:siderophore uptake transmembrane transporter activity"/>
    <property type="evidence" value="ECO:0007669"/>
    <property type="project" value="TreeGrafter"/>
</dbReference>
<dbReference type="Gene3D" id="2.170.130.10">
    <property type="entry name" value="TonB-dependent receptor, plug domain"/>
    <property type="match status" value="1"/>
</dbReference>
<keyword evidence="2" id="KW-0813">Transport</keyword>
<organism evidence="9 10">
    <name type="scientific">Chitinophaga flava</name>
    <dbReference type="NCBI Taxonomy" id="2259036"/>
    <lineage>
        <taxon>Bacteria</taxon>
        <taxon>Pseudomonadati</taxon>
        <taxon>Bacteroidota</taxon>
        <taxon>Chitinophagia</taxon>
        <taxon>Chitinophagales</taxon>
        <taxon>Chitinophagaceae</taxon>
        <taxon>Chitinophaga</taxon>
    </lineage>
</organism>
<evidence type="ECO:0000256" key="1">
    <source>
        <dbReference type="ARBA" id="ARBA00004571"/>
    </source>
</evidence>
<evidence type="ECO:0000256" key="3">
    <source>
        <dbReference type="ARBA" id="ARBA00022452"/>
    </source>
</evidence>
<dbReference type="GO" id="GO:0009279">
    <property type="term" value="C:cell outer membrane"/>
    <property type="evidence" value="ECO:0007669"/>
    <property type="project" value="UniProtKB-SubCell"/>
</dbReference>
<dbReference type="PANTHER" id="PTHR30069">
    <property type="entry name" value="TONB-DEPENDENT OUTER MEMBRANE RECEPTOR"/>
    <property type="match status" value="1"/>
</dbReference>
<feature type="domain" description="TonB-dependent receptor plug" evidence="8">
    <location>
        <begin position="226"/>
        <end position="304"/>
    </location>
</feature>
<evidence type="ECO:0000256" key="6">
    <source>
        <dbReference type="ARBA" id="ARBA00023136"/>
    </source>
</evidence>
<evidence type="ECO:0000256" key="5">
    <source>
        <dbReference type="ARBA" id="ARBA00022729"/>
    </source>
</evidence>
<keyword evidence="5" id="KW-0732">Signal</keyword>
<dbReference type="Proteomes" id="UP000253410">
    <property type="component" value="Unassembled WGS sequence"/>
</dbReference>
<dbReference type="Pfam" id="PF07715">
    <property type="entry name" value="Plug"/>
    <property type="match status" value="1"/>
</dbReference>
<evidence type="ECO:0000313" key="10">
    <source>
        <dbReference type="Proteomes" id="UP000253410"/>
    </source>
</evidence>
<sequence>MSLAGKLVTGIICIILCFPLKVSGWDWQTRVTVVVKDQPLRVVCEILEKEYGIHFSYSRELVDLSRKVTVTAQQQRLRSLLEQLFAPDDIRFTRVGDQLVLQQEKRINRTISGYVQDAVSGEKLPGATIYAPSLKQGTTTNQYGFFSLTTVKDTNSLVVSYVGYESALLPVEGQANRILLVPLQPLPSLQEVVISGTDKTKLQDQTQMSRVNLPLAAVKSMPKLLGEADVMRTLQSMPGVGGGMDGAGGLHVRGGSPDQNLILMDGTPVFNFSHFFGVYSLLNADVVKSADLYKGAFPARFGGRLSSVVDISLKDGDMRHYHGDVAIGMISAKFNLEGPIIKDKTSFIVSARRSYPDLVYNMALKTDTDFGKDGAFYAYFYDVNAKINHIFSAKDRIYLSLYKGEDNLLIRTVPDTVNLDNAGRLTESSHFQLKWGNTIGGLRWNHIYNTRLFSNISLNYSQYAFRTEFGFKYTMPVVGTTSDQYGKYSSRMENAGIKIDFDYRPMPNHSIRFGGALTGHYFKPGISEFSDKGSTIKPLDSTGTGFRTRGTEMLLYAEDDWRLLPDLFANVGFHASGFLVEGRFYHSIQPRLGLRYMLPRNWAVKASYTHMNQYIHLLSTSGTSLPTDIWVPSTQRVAPMYSRQVAAGVAKTSTNLAFEFSLEGYYKSMYNMIEYATNDMLVNDDLKRWDENVVIGKGWSYGGELMVKKQKGSTTGWIGYTLSWSNRQFPGINNGKIFPYKYDHRHDVEVVLSQCIGKRWELSASWHYTTGAPLTLPVSSYHGVGTASPWDPGSTDVSVDRYDGRYNYRAADIHRLDVGVTYSKQKKYWRKSWNFSIYNVYNQKNPFIYYMKRDEIQKQRYLSKVTVLPILPSITYSIKF</sequence>
<keyword evidence="6" id="KW-0472">Membrane</keyword>
<dbReference type="InterPro" id="IPR036942">
    <property type="entry name" value="Beta-barrel_TonB_sf"/>
</dbReference>
<dbReference type="PANTHER" id="PTHR30069:SF29">
    <property type="entry name" value="HEMOGLOBIN AND HEMOGLOBIN-HAPTOGLOBIN-BINDING PROTEIN 1-RELATED"/>
    <property type="match status" value="1"/>
</dbReference>